<reference evidence="9 10" key="1">
    <citation type="submission" date="2019-12" db="EMBL/GenBank/DDBJ databases">
        <title>The draft genomic sequence of strain Chitinophaga oryziterrae JCM 16595.</title>
        <authorList>
            <person name="Zhang X."/>
        </authorList>
    </citation>
    <scope>NUCLEOTIDE SEQUENCE [LARGE SCALE GENOMIC DNA]</scope>
    <source>
        <strain evidence="9 10">JCM 16595</strain>
    </source>
</reference>
<dbReference type="Pfam" id="PF25967">
    <property type="entry name" value="RND-MFP_C"/>
    <property type="match status" value="1"/>
</dbReference>
<proteinExistence type="inferred from homology"/>
<dbReference type="Proteomes" id="UP000468388">
    <property type="component" value="Unassembled WGS sequence"/>
</dbReference>
<dbReference type="InterPro" id="IPR058792">
    <property type="entry name" value="Beta-barrel_RND_2"/>
</dbReference>
<feature type="domain" description="CusB-like three alpha-helical bundle" evidence="5">
    <location>
        <begin position="145"/>
        <end position="199"/>
    </location>
</feature>
<evidence type="ECO:0000259" key="5">
    <source>
        <dbReference type="Pfam" id="PF25869"/>
    </source>
</evidence>
<dbReference type="EMBL" id="WRXO01000004">
    <property type="protein sequence ID" value="MVT42371.1"/>
    <property type="molecule type" value="Genomic_DNA"/>
</dbReference>
<comment type="similarity">
    <text evidence="1">Belongs to the membrane fusion protein (MFP) (TC 8.A.1) family.</text>
</comment>
<keyword evidence="2" id="KW-0813">Transport</keyword>
<dbReference type="Pfam" id="PF25869">
    <property type="entry name" value="3HB_CusB"/>
    <property type="match status" value="1"/>
</dbReference>
<dbReference type="InterPro" id="IPR058791">
    <property type="entry name" value="3HB_CusB"/>
</dbReference>
<evidence type="ECO:0000259" key="7">
    <source>
        <dbReference type="Pfam" id="PF25954"/>
    </source>
</evidence>
<feature type="chain" id="PRO_5026773141" evidence="3">
    <location>
        <begin position="24"/>
        <end position="399"/>
    </location>
</feature>
<dbReference type="Pfam" id="PF25919">
    <property type="entry name" value="BSH_CusB"/>
    <property type="match status" value="1"/>
</dbReference>
<keyword evidence="3" id="KW-0732">Signal</keyword>
<dbReference type="OrthoDB" id="9806939at2"/>
<dbReference type="FunFam" id="2.40.30.170:FF:000010">
    <property type="entry name" value="Efflux RND transporter periplasmic adaptor subunit"/>
    <property type="match status" value="1"/>
</dbReference>
<dbReference type="InterPro" id="IPR051909">
    <property type="entry name" value="MFP_Cation_Efflux"/>
</dbReference>
<comment type="caution">
    <text evidence="9">The sequence shown here is derived from an EMBL/GenBank/DDBJ whole genome shotgun (WGS) entry which is preliminary data.</text>
</comment>
<dbReference type="PANTHER" id="PTHR30097">
    <property type="entry name" value="CATION EFFLUX SYSTEM PROTEIN CUSB"/>
    <property type="match status" value="1"/>
</dbReference>
<feature type="domain" description="Multidrug resistance protein MdtA-like C-terminal permuted SH3" evidence="8">
    <location>
        <begin position="323"/>
        <end position="378"/>
    </location>
</feature>
<dbReference type="GO" id="GO:0060003">
    <property type="term" value="P:copper ion export"/>
    <property type="evidence" value="ECO:0007669"/>
    <property type="project" value="TreeGrafter"/>
</dbReference>
<dbReference type="InterPro" id="IPR058790">
    <property type="entry name" value="BSH_CusB"/>
</dbReference>
<dbReference type="Gene3D" id="2.40.50.100">
    <property type="match status" value="1"/>
</dbReference>
<evidence type="ECO:0000256" key="2">
    <source>
        <dbReference type="ARBA" id="ARBA00022448"/>
    </source>
</evidence>
<dbReference type="InterPro" id="IPR006143">
    <property type="entry name" value="RND_pump_MFP"/>
</dbReference>
<dbReference type="InterPro" id="IPR045800">
    <property type="entry name" value="HMBD"/>
</dbReference>
<dbReference type="GO" id="GO:0046914">
    <property type="term" value="F:transition metal ion binding"/>
    <property type="evidence" value="ECO:0007669"/>
    <property type="project" value="TreeGrafter"/>
</dbReference>
<protein>
    <submittedName>
        <fullName evidence="9">Efflux RND transporter periplasmic adaptor subunit</fullName>
    </submittedName>
</protein>
<feature type="signal peptide" evidence="3">
    <location>
        <begin position="1"/>
        <end position="23"/>
    </location>
</feature>
<dbReference type="RefSeq" id="WP_157300992.1">
    <property type="nucleotide sequence ID" value="NZ_BAAAZB010000005.1"/>
</dbReference>
<evidence type="ECO:0000313" key="10">
    <source>
        <dbReference type="Proteomes" id="UP000468388"/>
    </source>
</evidence>
<evidence type="ECO:0000256" key="3">
    <source>
        <dbReference type="SAM" id="SignalP"/>
    </source>
</evidence>
<dbReference type="GO" id="GO:0016020">
    <property type="term" value="C:membrane"/>
    <property type="evidence" value="ECO:0007669"/>
    <property type="project" value="InterPro"/>
</dbReference>
<feature type="domain" description="Heavy metal binding" evidence="4">
    <location>
        <begin position="32"/>
        <end position="58"/>
    </location>
</feature>
<dbReference type="NCBIfam" id="TIGR01730">
    <property type="entry name" value="RND_mfp"/>
    <property type="match status" value="1"/>
</dbReference>
<dbReference type="PROSITE" id="PS51257">
    <property type="entry name" value="PROKAR_LIPOPROTEIN"/>
    <property type="match status" value="1"/>
</dbReference>
<evidence type="ECO:0000259" key="4">
    <source>
        <dbReference type="Pfam" id="PF19335"/>
    </source>
</evidence>
<dbReference type="InterPro" id="IPR058627">
    <property type="entry name" value="MdtA-like_C"/>
</dbReference>
<name>A0A6N8JCZ9_9BACT</name>
<evidence type="ECO:0000256" key="1">
    <source>
        <dbReference type="ARBA" id="ARBA00009477"/>
    </source>
</evidence>
<accession>A0A6N8JCZ9</accession>
<dbReference type="Pfam" id="PF25954">
    <property type="entry name" value="Beta-barrel_RND_2"/>
    <property type="match status" value="1"/>
</dbReference>
<evidence type="ECO:0000313" key="9">
    <source>
        <dbReference type="EMBL" id="MVT42371.1"/>
    </source>
</evidence>
<organism evidence="9 10">
    <name type="scientific">Chitinophaga oryziterrae</name>
    <dbReference type="NCBI Taxonomy" id="1031224"/>
    <lineage>
        <taxon>Bacteria</taxon>
        <taxon>Pseudomonadati</taxon>
        <taxon>Bacteroidota</taxon>
        <taxon>Chitinophagia</taxon>
        <taxon>Chitinophagales</taxon>
        <taxon>Chitinophagaceae</taxon>
        <taxon>Chitinophaga</taxon>
    </lineage>
</organism>
<dbReference type="AlphaFoldDB" id="A0A6N8JCZ9"/>
<feature type="domain" description="CusB-like beta-barrel" evidence="7">
    <location>
        <begin position="240"/>
        <end position="316"/>
    </location>
</feature>
<keyword evidence="10" id="KW-1185">Reference proteome</keyword>
<evidence type="ECO:0000259" key="6">
    <source>
        <dbReference type="Pfam" id="PF25919"/>
    </source>
</evidence>
<dbReference type="GO" id="GO:0030288">
    <property type="term" value="C:outer membrane-bounded periplasmic space"/>
    <property type="evidence" value="ECO:0007669"/>
    <property type="project" value="TreeGrafter"/>
</dbReference>
<dbReference type="GO" id="GO:0022857">
    <property type="term" value="F:transmembrane transporter activity"/>
    <property type="evidence" value="ECO:0007669"/>
    <property type="project" value="InterPro"/>
</dbReference>
<dbReference type="Gene3D" id="6.10.140.730">
    <property type="match status" value="1"/>
</dbReference>
<dbReference type="GO" id="GO:0015679">
    <property type="term" value="P:plasma membrane copper ion transport"/>
    <property type="evidence" value="ECO:0007669"/>
    <property type="project" value="TreeGrafter"/>
</dbReference>
<dbReference type="SUPFAM" id="SSF111369">
    <property type="entry name" value="HlyD-like secretion proteins"/>
    <property type="match status" value="1"/>
</dbReference>
<feature type="domain" description="CusB-like barrel-sandwich hybrid" evidence="6">
    <location>
        <begin position="110"/>
        <end position="233"/>
    </location>
</feature>
<gene>
    <name evidence="9" type="ORF">GO495_17395</name>
</gene>
<dbReference type="Pfam" id="PF19335">
    <property type="entry name" value="HMBD"/>
    <property type="match status" value="1"/>
</dbReference>
<sequence length="399" mass="44185">MKKILFIVISALLVFAACKSRKADVPKDTDVFYTCSMDPQIMESKPGKCPICHMELTAVKKSNSEEMDGIQLSEQQIQLGNIRTDTIKDGTIGDQMTLSATLNIDESKINIVSARVAGRIDKLYYKNIGDHITKGSRLFDLYSEELNNAKQEYISVLERQRTLDNSIIDFTQLAQAAKNKLLLWGMNEAQITELATTKKYVALTSFYSTASGTITTLDVKEGDYVTEGGSVVHLADLSVLWAEAQVYASQLSLIDQKGDAVVQIPDMPGKEIKGRIDFENPEISPDTRINLIRVTIPNYNNQLKPGMPAYVTLKSRQHHSLSLPVDAVIRDAKGASVWVRTGKNNFENRMVETGLEADESIEIKSGLQEGDIVVISGAYLLNSEYIFKKGADPMAGMKM</sequence>
<dbReference type="Gene3D" id="2.40.30.170">
    <property type="match status" value="1"/>
</dbReference>
<dbReference type="Gene3D" id="2.40.420.20">
    <property type="match status" value="1"/>
</dbReference>
<evidence type="ECO:0000259" key="8">
    <source>
        <dbReference type="Pfam" id="PF25967"/>
    </source>
</evidence>
<dbReference type="PANTHER" id="PTHR30097:SF15">
    <property type="entry name" value="CATION EFFLUX SYSTEM PROTEIN CUSB"/>
    <property type="match status" value="1"/>
</dbReference>